<comment type="caution">
    <text evidence="2">The sequence shown here is derived from an EMBL/GenBank/DDBJ whole genome shotgun (WGS) entry which is preliminary data.</text>
</comment>
<evidence type="ECO:0000313" key="3">
    <source>
        <dbReference type="Proteomes" id="UP001283361"/>
    </source>
</evidence>
<organism evidence="2 3">
    <name type="scientific">Elysia crispata</name>
    <name type="common">lettuce slug</name>
    <dbReference type="NCBI Taxonomy" id="231223"/>
    <lineage>
        <taxon>Eukaryota</taxon>
        <taxon>Metazoa</taxon>
        <taxon>Spiralia</taxon>
        <taxon>Lophotrochozoa</taxon>
        <taxon>Mollusca</taxon>
        <taxon>Gastropoda</taxon>
        <taxon>Heterobranchia</taxon>
        <taxon>Euthyneura</taxon>
        <taxon>Panpulmonata</taxon>
        <taxon>Sacoglossa</taxon>
        <taxon>Placobranchoidea</taxon>
        <taxon>Plakobranchidae</taxon>
        <taxon>Elysia</taxon>
    </lineage>
</organism>
<gene>
    <name evidence="2" type="ORF">RRG08_062813</name>
</gene>
<reference evidence="2" key="1">
    <citation type="journal article" date="2023" name="G3 (Bethesda)">
        <title>A reference genome for the long-term kleptoplast-retaining sea slug Elysia crispata morphotype clarki.</title>
        <authorList>
            <person name="Eastman K.E."/>
            <person name="Pendleton A.L."/>
            <person name="Shaikh M.A."/>
            <person name="Suttiyut T."/>
            <person name="Ogas R."/>
            <person name="Tomko P."/>
            <person name="Gavelis G."/>
            <person name="Widhalm J.R."/>
            <person name="Wisecaver J.H."/>
        </authorList>
    </citation>
    <scope>NUCLEOTIDE SEQUENCE</scope>
    <source>
        <strain evidence="2">ECLA1</strain>
    </source>
</reference>
<protein>
    <submittedName>
        <fullName evidence="2">Uncharacterized protein</fullName>
    </submittedName>
</protein>
<dbReference type="AlphaFoldDB" id="A0AAE1D3I9"/>
<evidence type="ECO:0000256" key="1">
    <source>
        <dbReference type="SAM" id="MobiDB-lite"/>
    </source>
</evidence>
<name>A0AAE1D3I9_9GAST</name>
<dbReference type="Proteomes" id="UP001283361">
    <property type="component" value="Unassembled WGS sequence"/>
</dbReference>
<feature type="region of interest" description="Disordered" evidence="1">
    <location>
        <begin position="47"/>
        <end position="68"/>
    </location>
</feature>
<accession>A0AAE1D3I9</accession>
<proteinExistence type="predicted"/>
<dbReference type="EMBL" id="JAWDGP010005543">
    <property type="protein sequence ID" value="KAK3756167.1"/>
    <property type="molecule type" value="Genomic_DNA"/>
</dbReference>
<evidence type="ECO:0000313" key="2">
    <source>
        <dbReference type="EMBL" id="KAK3756167.1"/>
    </source>
</evidence>
<sequence length="68" mass="6969">MAEAPAPLEDASLMECLFSVGIVGRLTGCVCGGVQPFYGFPTATACSRTRDGRGSRTSGGRLADGVLM</sequence>
<keyword evidence="3" id="KW-1185">Reference proteome</keyword>